<evidence type="ECO:0000259" key="6">
    <source>
        <dbReference type="Pfam" id="PF01765"/>
    </source>
</evidence>
<feature type="domain" description="Ribosome recycling factor" evidence="6">
    <location>
        <begin position="21"/>
        <end position="183"/>
    </location>
</feature>
<comment type="similarity">
    <text evidence="2 5">Belongs to the RRF family.</text>
</comment>
<comment type="function">
    <text evidence="5">Responsible for the release of ribosomes from messenger RNA at the termination of protein biosynthesis. May increase the efficiency of translation by recycling ribosomes from one round of translation to another.</text>
</comment>
<dbReference type="RefSeq" id="WP_004015515.1">
    <property type="nucleotide sequence ID" value="NZ_CAMUNX010000020.1"/>
</dbReference>
<dbReference type="Proteomes" id="UP000582487">
    <property type="component" value="Unassembled WGS sequence"/>
</dbReference>
<evidence type="ECO:0000313" key="11">
    <source>
        <dbReference type="Proteomes" id="UP000582487"/>
    </source>
</evidence>
<reference evidence="7 12" key="1">
    <citation type="submission" date="2019-08" db="EMBL/GenBank/DDBJ databases">
        <title>Comparison of rpoB and gyrB Sequences from Mobiluncus Species and Development of a Multiplex PCR Method for Clinical Detection of Mobiluncus curtisii and Mobiluncus mulieris.</title>
        <authorList>
            <person name="Yang L."/>
            <person name="Shen Y."/>
            <person name="Xu G."/>
            <person name="Shu L.-B."/>
            <person name="Hu J."/>
            <person name="Zhang R."/>
            <person name="Wang Y."/>
            <person name="Zhou H.-W."/>
            <person name="Zhang X."/>
        </authorList>
    </citation>
    <scope>NUCLEOTIDE SEQUENCE [LARGE SCALE GENOMIC DNA]</scope>
    <source>
        <strain evidence="7 12">M26</strain>
    </source>
</reference>
<dbReference type="PANTHER" id="PTHR20982:SF3">
    <property type="entry name" value="MITOCHONDRIAL RIBOSOME RECYCLING FACTOR PSEUDO 1"/>
    <property type="match status" value="1"/>
</dbReference>
<dbReference type="GO" id="GO:0005737">
    <property type="term" value="C:cytoplasm"/>
    <property type="evidence" value="ECO:0007669"/>
    <property type="project" value="UniProtKB-SubCell"/>
</dbReference>
<dbReference type="GO" id="GO:0043023">
    <property type="term" value="F:ribosomal large subunit binding"/>
    <property type="evidence" value="ECO:0007669"/>
    <property type="project" value="TreeGrafter"/>
</dbReference>
<dbReference type="InterPro" id="IPR036191">
    <property type="entry name" value="RRF_sf"/>
</dbReference>
<dbReference type="Gene3D" id="1.10.132.20">
    <property type="entry name" value="Ribosome-recycling factor"/>
    <property type="match status" value="1"/>
</dbReference>
<evidence type="ECO:0000256" key="4">
    <source>
        <dbReference type="ARBA" id="ARBA00022917"/>
    </source>
</evidence>
<dbReference type="NCBIfam" id="TIGR00496">
    <property type="entry name" value="frr"/>
    <property type="match status" value="1"/>
</dbReference>
<dbReference type="Gene3D" id="3.30.1360.40">
    <property type="match status" value="1"/>
</dbReference>
<evidence type="ECO:0000313" key="7">
    <source>
        <dbReference type="EMBL" id="MCU9969371.1"/>
    </source>
</evidence>
<dbReference type="SUPFAM" id="SSF55194">
    <property type="entry name" value="Ribosome recycling factor, RRF"/>
    <property type="match status" value="1"/>
</dbReference>
<dbReference type="AlphaFoldDB" id="A0A2J9KPX7"/>
<sequence length="185" mass="20689">MIDGILKDTKTKMQKAVEATKDEFATIRTGRANAAMFDGIVVEYYGSPTPLKQLASFNIPEARTVIIQPFDRNATQDIIHAISESDLGVTPTDDGKTIRVVLPALTEDRRKEYVKQAKTKAEEGRVSIRGIRRKAKDAMEALKKDKTLGEDEVERGVKELDTVTKKFTDEVDTLLEDKETDLMTV</sequence>
<gene>
    <name evidence="5 8" type="primary">frr</name>
    <name evidence="7" type="ORF">FYZ43_08220</name>
    <name evidence="9" type="ORF">HHJ74_08205</name>
    <name evidence="8" type="ORF">HHJ78_05140</name>
</gene>
<dbReference type="EMBL" id="JABCUR010000003">
    <property type="protein sequence ID" value="NMW64929.1"/>
    <property type="molecule type" value="Genomic_DNA"/>
</dbReference>
<keyword evidence="3 5" id="KW-0963">Cytoplasm</keyword>
<proteinExistence type="inferred from homology"/>
<dbReference type="FunFam" id="3.30.1360.40:FF:000001">
    <property type="entry name" value="Ribosome-recycling factor"/>
    <property type="match status" value="1"/>
</dbReference>
<protein>
    <recommendedName>
        <fullName evidence="5">Ribosome-recycling factor</fullName>
        <shortName evidence="5">RRF</shortName>
    </recommendedName>
    <alternativeName>
        <fullName evidence="5">Ribosome-releasing factor</fullName>
    </alternativeName>
</protein>
<evidence type="ECO:0000256" key="1">
    <source>
        <dbReference type="ARBA" id="ARBA00004496"/>
    </source>
</evidence>
<evidence type="ECO:0000256" key="2">
    <source>
        <dbReference type="ARBA" id="ARBA00005912"/>
    </source>
</evidence>
<evidence type="ECO:0000313" key="9">
    <source>
        <dbReference type="EMBL" id="NMW93671.1"/>
    </source>
</evidence>
<dbReference type="FunFam" id="1.10.132.20:FF:000001">
    <property type="entry name" value="Ribosome-recycling factor"/>
    <property type="match status" value="1"/>
</dbReference>
<dbReference type="Proteomes" id="UP000578252">
    <property type="component" value="Unassembled WGS sequence"/>
</dbReference>
<dbReference type="PANTHER" id="PTHR20982">
    <property type="entry name" value="RIBOSOME RECYCLING FACTOR"/>
    <property type="match status" value="1"/>
</dbReference>
<comment type="caution">
    <text evidence="8">The sequence shown here is derived from an EMBL/GenBank/DDBJ whole genome shotgun (WGS) entry which is preliminary data.</text>
</comment>
<dbReference type="CDD" id="cd00520">
    <property type="entry name" value="RRF"/>
    <property type="match status" value="1"/>
</dbReference>
<reference evidence="10 11" key="2">
    <citation type="submission" date="2020-04" db="EMBL/GenBank/DDBJ databases">
        <title>Antimicrobial susceptibility and clonality of vaginal-derived multi-drug resistant Mobiluncus isolates in China.</title>
        <authorList>
            <person name="Zhang X."/>
        </authorList>
    </citation>
    <scope>NUCLEOTIDE SEQUENCE [LARGE SCALE GENOMIC DNA]</scope>
    <source>
        <strain evidence="8 10">13</strain>
        <strain evidence="9 11">7</strain>
    </source>
</reference>
<dbReference type="InterPro" id="IPR002661">
    <property type="entry name" value="Ribosome_recyc_fac"/>
</dbReference>
<accession>A0A2J9KPX7</accession>
<keyword evidence="4 5" id="KW-0648">Protein biosynthesis</keyword>
<dbReference type="EMBL" id="JABCUV010000009">
    <property type="protein sequence ID" value="NMW93671.1"/>
    <property type="molecule type" value="Genomic_DNA"/>
</dbReference>
<dbReference type="InterPro" id="IPR023584">
    <property type="entry name" value="Ribosome_recyc_fac_dom"/>
</dbReference>
<evidence type="ECO:0000313" key="12">
    <source>
        <dbReference type="Proteomes" id="UP001209486"/>
    </source>
</evidence>
<dbReference type="GO" id="GO:0006415">
    <property type="term" value="P:translational termination"/>
    <property type="evidence" value="ECO:0007669"/>
    <property type="project" value="UniProtKB-UniRule"/>
</dbReference>
<evidence type="ECO:0000256" key="5">
    <source>
        <dbReference type="HAMAP-Rule" id="MF_00040"/>
    </source>
</evidence>
<evidence type="ECO:0000313" key="8">
    <source>
        <dbReference type="EMBL" id="NMW64929.1"/>
    </source>
</evidence>
<name>A0A2J9KPX7_9ACTO</name>
<dbReference type="Proteomes" id="UP001209486">
    <property type="component" value="Unassembled WGS sequence"/>
</dbReference>
<evidence type="ECO:0000256" key="3">
    <source>
        <dbReference type="ARBA" id="ARBA00022490"/>
    </source>
</evidence>
<comment type="subcellular location">
    <subcellularLocation>
        <location evidence="1 5">Cytoplasm</location>
    </subcellularLocation>
</comment>
<evidence type="ECO:0000313" key="10">
    <source>
        <dbReference type="Proteomes" id="UP000578252"/>
    </source>
</evidence>
<dbReference type="EMBL" id="VSZY01000014">
    <property type="protein sequence ID" value="MCU9969371.1"/>
    <property type="molecule type" value="Genomic_DNA"/>
</dbReference>
<dbReference type="HAMAP" id="MF_00040">
    <property type="entry name" value="RRF"/>
    <property type="match status" value="1"/>
</dbReference>
<organism evidence="8 10">
    <name type="scientific">Mobiluncus mulieris</name>
    <dbReference type="NCBI Taxonomy" id="2052"/>
    <lineage>
        <taxon>Bacteria</taxon>
        <taxon>Bacillati</taxon>
        <taxon>Actinomycetota</taxon>
        <taxon>Actinomycetes</taxon>
        <taxon>Actinomycetales</taxon>
        <taxon>Actinomycetaceae</taxon>
        <taxon>Mobiluncus</taxon>
    </lineage>
</organism>
<dbReference type="Pfam" id="PF01765">
    <property type="entry name" value="RRF"/>
    <property type="match status" value="1"/>
</dbReference>